<dbReference type="InterPro" id="IPR009009">
    <property type="entry name" value="RlpA-like_DPBB"/>
</dbReference>
<dbReference type="Gene3D" id="2.40.40.10">
    <property type="entry name" value="RlpA-like domain"/>
    <property type="match status" value="1"/>
</dbReference>
<dbReference type="STRING" id="747725.A0A168HT19"/>
<accession>A0A168HT19</accession>
<dbReference type="Pfam" id="PF03330">
    <property type="entry name" value="DPBB_1"/>
    <property type="match status" value="1"/>
</dbReference>
<dbReference type="AlphaFoldDB" id="A0A168HT19"/>
<name>A0A168HT19_MUCCL</name>
<sequence>SDSYSGTATFYSVKKSGKPSCGNHADNDDMVAALSEKFMKNKYCGEKIKVKSGHKSITVKVIDTCEGCGKHDIDLSPAAFEKLGKKSKGELDVKWSF</sequence>
<dbReference type="InterPro" id="IPR051477">
    <property type="entry name" value="Expansin_CellWall"/>
</dbReference>
<comment type="caution">
    <text evidence="3">The sequence shown here is derived from an EMBL/GenBank/DDBJ whole genome shotgun (WGS) entry which is preliminary data.</text>
</comment>
<reference evidence="3 4" key="1">
    <citation type="submission" date="2015-06" db="EMBL/GenBank/DDBJ databases">
        <title>Expansion of signal transduction pathways in fungi by whole-genome duplication.</title>
        <authorList>
            <consortium name="DOE Joint Genome Institute"/>
            <person name="Corrochano L.M."/>
            <person name="Kuo A."/>
            <person name="Marcet-Houben M."/>
            <person name="Polaino S."/>
            <person name="Salamov A."/>
            <person name="Villalobos J.M."/>
            <person name="Alvarez M.I."/>
            <person name="Avalos J."/>
            <person name="Benito E.P."/>
            <person name="Benoit I."/>
            <person name="Burger G."/>
            <person name="Camino L.P."/>
            <person name="Canovas D."/>
            <person name="Cerda-Olmedo E."/>
            <person name="Cheng J.-F."/>
            <person name="Dominguez A."/>
            <person name="Elias M."/>
            <person name="Eslava A.P."/>
            <person name="Glaser F."/>
            <person name="Grimwood J."/>
            <person name="Gutierrez G."/>
            <person name="Heitman J."/>
            <person name="Henrissat B."/>
            <person name="Iturriaga E.A."/>
            <person name="Lang B.F."/>
            <person name="Lavin J.L."/>
            <person name="Lee S."/>
            <person name="Li W."/>
            <person name="Lindquist E."/>
            <person name="Lopez-Garcia S."/>
            <person name="Luque E.M."/>
            <person name="Marcos A.T."/>
            <person name="Martin J."/>
            <person name="Mccluskey K."/>
            <person name="Medina H.R."/>
            <person name="Miralles-Duran A."/>
            <person name="Miyazaki A."/>
            <person name="Munoz-Torres E."/>
            <person name="Oguiza J.A."/>
            <person name="Ohm R."/>
            <person name="Olmedo M."/>
            <person name="Orejas M."/>
            <person name="Ortiz-Castellanos L."/>
            <person name="Pisabarro A.G."/>
            <person name="Rodriguez-Romero J."/>
            <person name="Ruiz-Herrera J."/>
            <person name="Ruiz-Vazquez R."/>
            <person name="Sanz C."/>
            <person name="Schackwitz W."/>
            <person name="Schmutz J."/>
            <person name="Shahriari M."/>
            <person name="Shelest E."/>
            <person name="Silva-Franco F."/>
            <person name="Soanes D."/>
            <person name="Syed K."/>
            <person name="Tagua V.G."/>
            <person name="Talbot N.J."/>
            <person name="Thon M."/>
            <person name="De Vries R.P."/>
            <person name="Wiebenga A."/>
            <person name="Yadav J.S."/>
            <person name="Braun E.L."/>
            <person name="Baker S."/>
            <person name="Garre V."/>
            <person name="Horwitz B."/>
            <person name="Torres-Martinez S."/>
            <person name="Idnurm A."/>
            <person name="Herrera-Estrella A."/>
            <person name="Gabaldon T."/>
            <person name="Grigoriev I.V."/>
        </authorList>
    </citation>
    <scope>NUCLEOTIDE SEQUENCE [LARGE SCALE GENOMIC DNA]</scope>
    <source>
        <strain evidence="3 4">CBS 277.49</strain>
    </source>
</reference>
<feature type="domain" description="RlpA-like protein double-psi beta-barrel" evidence="2">
    <location>
        <begin position="5"/>
        <end position="94"/>
    </location>
</feature>
<proteinExistence type="predicted"/>
<evidence type="ECO:0000313" key="4">
    <source>
        <dbReference type="Proteomes" id="UP000077051"/>
    </source>
</evidence>
<evidence type="ECO:0000256" key="1">
    <source>
        <dbReference type="ARBA" id="ARBA00022729"/>
    </source>
</evidence>
<dbReference type="EMBL" id="AMYB01000008">
    <property type="protein sequence ID" value="OAC99150.1"/>
    <property type="molecule type" value="Genomic_DNA"/>
</dbReference>
<protein>
    <recommendedName>
        <fullName evidence="2">RlpA-like protein double-psi beta-barrel domain-containing protein</fullName>
    </recommendedName>
</protein>
<dbReference type="SUPFAM" id="SSF50685">
    <property type="entry name" value="Barwin-like endoglucanases"/>
    <property type="match status" value="1"/>
</dbReference>
<dbReference type="OrthoDB" id="406505at2759"/>
<dbReference type="Proteomes" id="UP000077051">
    <property type="component" value="Unassembled WGS sequence"/>
</dbReference>
<dbReference type="VEuPathDB" id="FungiDB:MUCCIDRAFT_134047"/>
<dbReference type="PANTHER" id="PTHR31836:SF27">
    <property type="entry name" value="RLPA-LIKE PROTEIN DOUBLE-PSI BETA-BARREL DOMAIN-CONTAINING PROTEIN"/>
    <property type="match status" value="1"/>
</dbReference>
<dbReference type="CDD" id="cd22191">
    <property type="entry name" value="DPBB_RlpA_EXP_N-like"/>
    <property type="match status" value="1"/>
</dbReference>
<evidence type="ECO:0000313" key="3">
    <source>
        <dbReference type="EMBL" id="OAC99150.1"/>
    </source>
</evidence>
<dbReference type="InterPro" id="IPR036908">
    <property type="entry name" value="RlpA-like_sf"/>
</dbReference>
<keyword evidence="4" id="KW-1185">Reference proteome</keyword>
<feature type="non-terminal residue" evidence="3">
    <location>
        <position position="97"/>
    </location>
</feature>
<dbReference type="PANTHER" id="PTHR31836">
    <property type="match status" value="1"/>
</dbReference>
<keyword evidence="1" id="KW-0732">Signal</keyword>
<evidence type="ECO:0000259" key="2">
    <source>
        <dbReference type="Pfam" id="PF03330"/>
    </source>
</evidence>
<gene>
    <name evidence="3" type="ORF">MUCCIDRAFT_134047</name>
</gene>
<organism evidence="3 4">
    <name type="scientific">Mucor lusitanicus CBS 277.49</name>
    <dbReference type="NCBI Taxonomy" id="747725"/>
    <lineage>
        <taxon>Eukaryota</taxon>
        <taxon>Fungi</taxon>
        <taxon>Fungi incertae sedis</taxon>
        <taxon>Mucoromycota</taxon>
        <taxon>Mucoromycotina</taxon>
        <taxon>Mucoromycetes</taxon>
        <taxon>Mucorales</taxon>
        <taxon>Mucorineae</taxon>
        <taxon>Mucoraceae</taxon>
        <taxon>Mucor</taxon>
    </lineage>
</organism>
<feature type="non-terminal residue" evidence="3">
    <location>
        <position position="1"/>
    </location>
</feature>